<reference evidence="3 4" key="1">
    <citation type="submission" date="2014-04" db="EMBL/GenBank/DDBJ databases">
        <authorList>
            <consortium name="DOE Joint Genome Institute"/>
            <person name="Kuo A."/>
            <person name="Kohler A."/>
            <person name="Costa M.D."/>
            <person name="Nagy L.G."/>
            <person name="Floudas D."/>
            <person name="Copeland A."/>
            <person name="Barry K.W."/>
            <person name="Cichocki N."/>
            <person name="Veneault-Fourrey C."/>
            <person name="LaButti K."/>
            <person name="Lindquist E.A."/>
            <person name="Lipzen A."/>
            <person name="Lundell T."/>
            <person name="Morin E."/>
            <person name="Murat C."/>
            <person name="Sun H."/>
            <person name="Tunlid A."/>
            <person name="Henrissat B."/>
            <person name="Grigoriev I.V."/>
            <person name="Hibbett D.S."/>
            <person name="Martin F."/>
            <person name="Nordberg H.P."/>
            <person name="Cantor M.N."/>
            <person name="Hua S.X."/>
        </authorList>
    </citation>
    <scope>NUCLEOTIDE SEQUENCE [LARGE SCALE GENOMIC DNA]</scope>
    <source>
        <strain evidence="3 4">Marx 270</strain>
    </source>
</reference>
<feature type="compositionally biased region" description="Polar residues" evidence="1">
    <location>
        <begin position="1"/>
        <end position="12"/>
    </location>
</feature>
<evidence type="ECO:0000313" key="4">
    <source>
        <dbReference type="Proteomes" id="UP000054217"/>
    </source>
</evidence>
<evidence type="ECO:0000259" key="2">
    <source>
        <dbReference type="PROSITE" id="PS51673"/>
    </source>
</evidence>
<dbReference type="InterPro" id="IPR024771">
    <property type="entry name" value="SUZ"/>
</dbReference>
<feature type="compositionally biased region" description="Polar residues" evidence="1">
    <location>
        <begin position="51"/>
        <end position="63"/>
    </location>
</feature>
<dbReference type="InParanoid" id="A0A0C3J0A4"/>
<dbReference type="Proteomes" id="UP000054217">
    <property type="component" value="Unassembled WGS sequence"/>
</dbReference>
<sequence length="225" mass="24297">MLPGNSPSNAQRPTYVLPTRSREGGKIQTIRDDWDADDDGDDDDDGDHSGETSTTTAPHQTMDMNVRAVQNDFDADMWREANTRAPMPEVIINPSGTRNGTTAPPAAALIPQMRILKRPSQSQSSNLSSSSAPPTQSTFAQREAQYLEARNRIFGVSNQSPASDVATVQSSNPTATADIRHNVSRQSVVTVLRDPLGPPSQSIIDQDGNRSGAGFGVDRRGRNLK</sequence>
<feature type="region of interest" description="Disordered" evidence="1">
    <location>
        <begin position="118"/>
        <end position="139"/>
    </location>
</feature>
<feature type="compositionally biased region" description="Acidic residues" evidence="1">
    <location>
        <begin position="34"/>
        <end position="46"/>
    </location>
</feature>
<feature type="compositionally biased region" description="Low complexity" evidence="1">
    <location>
        <begin position="119"/>
        <end position="137"/>
    </location>
</feature>
<dbReference type="HOGENOM" id="CLU_109005_0_0_1"/>
<organism evidence="3 4">
    <name type="scientific">Pisolithus tinctorius Marx 270</name>
    <dbReference type="NCBI Taxonomy" id="870435"/>
    <lineage>
        <taxon>Eukaryota</taxon>
        <taxon>Fungi</taxon>
        <taxon>Dikarya</taxon>
        <taxon>Basidiomycota</taxon>
        <taxon>Agaricomycotina</taxon>
        <taxon>Agaricomycetes</taxon>
        <taxon>Agaricomycetidae</taxon>
        <taxon>Boletales</taxon>
        <taxon>Sclerodermatineae</taxon>
        <taxon>Pisolithaceae</taxon>
        <taxon>Pisolithus</taxon>
    </lineage>
</organism>
<dbReference type="PANTHER" id="PTHR31796:SF2">
    <property type="entry name" value="SUZ DOMAIN-CONTAINING PROTEIN 1"/>
    <property type="match status" value="1"/>
</dbReference>
<feature type="domain" description="SUZ" evidence="2">
    <location>
        <begin position="86"/>
        <end position="158"/>
    </location>
</feature>
<evidence type="ECO:0000256" key="1">
    <source>
        <dbReference type="SAM" id="MobiDB-lite"/>
    </source>
</evidence>
<proteinExistence type="predicted"/>
<dbReference type="InterPro" id="IPR039228">
    <property type="entry name" value="SZRD1"/>
</dbReference>
<feature type="region of interest" description="Disordered" evidence="1">
    <location>
        <begin position="192"/>
        <end position="225"/>
    </location>
</feature>
<dbReference type="PANTHER" id="PTHR31796">
    <property type="entry name" value="SUZ DOMAIN-CONTAINING PROTEIN 1"/>
    <property type="match status" value="1"/>
</dbReference>
<feature type="compositionally biased region" description="Basic and acidic residues" evidence="1">
    <location>
        <begin position="20"/>
        <end position="33"/>
    </location>
</feature>
<dbReference type="AlphaFoldDB" id="A0A0C3J0A4"/>
<accession>A0A0C3J0A4</accession>
<dbReference type="STRING" id="870435.A0A0C3J0A4"/>
<dbReference type="PROSITE" id="PS51673">
    <property type="entry name" value="SUZ"/>
    <property type="match status" value="1"/>
</dbReference>
<evidence type="ECO:0000313" key="3">
    <source>
        <dbReference type="EMBL" id="KIO02528.1"/>
    </source>
</evidence>
<name>A0A0C3J0A4_PISTI</name>
<dbReference type="EMBL" id="KN831981">
    <property type="protein sequence ID" value="KIO02528.1"/>
    <property type="molecule type" value="Genomic_DNA"/>
</dbReference>
<dbReference type="OrthoDB" id="5373615at2759"/>
<gene>
    <name evidence="3" type="ORF">M404DRAFT_27771</name>
</gene>
<dbReference type="Pfam" id="PF12752">
    <property type="entry name" value="SUZ"/>
    <property type="match status" value="1"/>
</dbReference>
<protein>
    <recommendedName>
        <fullName evidence="2">SUZ domain-containing protein</fullName>
    </recommendedName>
</protein>
<keyword evidence="4" id="KW-1185">Reference proteome</keyword>
<feature type="region of interest" description="Disordered" evidence="1">
    <location>
        <begin position="1"/>
        <end position="64"/>
    </location>
</feature>
<reference evidence="4" key="2">
    <citation type="submission" date="2015-01" db="EMBL/GenBank/DDBJ databases">
        <title>Evolutionary Origins and Diversification of the Mycorrhizal Mutualists.</title>
        <authorList>
            <consortium name="DOE Joint Genome Institute"/>
            <consortium name="Mycorrhizal Genomics Consortium"/>
            <person name="Kohler A."/>
            <person name="Kuo A."/>
            <person name="Nagy L.G."/>
            <person name="Floudas D."/>
            <person name="Copeland A."/>
            <person name="Barry K.W."/>
            <person name="Cichocki N."/>
            <person name="Veneault-Fourrey C."/>
            <person name="LaButti K."/>
            <person name="Lindquist E.A."/>
            <person name="Lipzen A."/>
            <person name="Lundell T."/>
            <person name="Morin E."/>
            <person name="Murat C."/>
            <person name="Riley R."/>
            <person name="Ohm R."/>
            <person name="Sun H."/>
            <person name="Tunlid A."/>
            <person name="Henrissat B."/>
            <person name="Grigoriev I.V."/>
            <person name="Hibbett D.S."/>
            <person name="Martin F."/>
        </authorList>
    </citation>
    <scope>NUCLEOTIDE SEQUENCE [LARGE SCALE GENOMIC DNA]</scope>
    <source>
        <strain evidence="4">Marx 270</strain>
    </source>
</reference>